<evidence type="ECO:0000256" key="1">
    <source>
        <dbReference type="SAM" id="MobiDB-lite"/>
    </source>
</evidence>
<keyword evidence="3" id="KW-1185">Reference proteome</keyword>
<evidence type="ECO:0000313" key="2">
    <source>
        <dbReference type="EMBL" id="ELK31312.1"/>
    </source>
</evidence>
<proteinExistence type="predicted"/>
<organism evidence="2 3">
    <name type="scientific">Myotis davidii</name>
    <name type="common">David's myotis</name>
    <dbReference type="NCBI Taxonomy" id="225400"/>
    <lineage>
        <taxon>Eukaryota</taxon>
        <taxon>Metazoa</taxon>
        <taxon>Chordata</taxon>
        <taxon>Craniata</taxon>
        <taxon>Vertebrata</taxon>
        <taxon>Euteleostomi</taxon>
        <taxon>Mammalia</taxon>
        <taxon>Eutheria</taxon>
        <taxon>Laurasiatheria</taxon>
        <taxon>Chiroptera</taxon>
        <taxon>Yangochiroptera</taxon>
        <taxon>Vespertilionidae</taxon>
        <taxon>Myotis</taxon>
    </lineage>
</organism>
<reference evidence="3" key="1">
    <citation type="journal article" date="2013" name="Science">
        <title>Comparative analysis of bat genomes provides insight into the evolution of flight and immunity.</title>
        <authorList>
            <person name="Zhang G."/>
            <person name="Cowled C."/>
            <person name="Shi Z."/>
            <person name="Huang Z."/>
            <person name="Bishop-Lilly K.A."/>
            <person name="Fang X."/>
            <person name="Wynne J.W."/>
            <person name="Xiong Z."/>
            <person name="Baker M.L."/>
            <person name="Zhao W."/>
            <person name="Tachedjian M."/>
            <person name="Zhu Y."/>
            <person name="Zhou P."/>
            <person name="Jiang X."/>
            <person name="Ng J."/>
            <person name="Yang L."/>
            <person name="Wu L."/>
            <person name="Xiao J."/>
            <person name="Feng Y."/>
            <person name="Chen Y."/>
            <person name="Sun X."/>
            <person name="Zhang Y."/>
            <person name="Marsh G.A."/>
            <person name="Crameri G."/>
            <person name="Broder C.C."/>
            <person name="Frey K.G."/>
            <person name="Wang L.F."/>
            <person name="Wang J."/>
        </authorList>
    </citation>
    <scope>NUCLEOTIDE SEQUENCE [LARGE SCALE GENOMIC DNA]</scope>
</reference>
<protein>
    <submittedName>
        <fullName evidence="2">Uncharacterized protein</fullName>
    </submittedName>
</protein>
<dbReference type="Proteomes" id="UP000010556">
    <property type="component" value="Unassembled WGS sequence"/>
</dbReference>
<dbReference type="AlphaFoldDB" id="L5LZ29"/>
<sequence>MAHKRREKVKGCQPISEYAPPGEGDLQHAFCRSLPQKGPKPTLKPVVQASFAVSHRELCDDEKEFIYFPVCEGTSQPEPSCSAVRITDNKNYRSQTSQGAA</sequence>
<gene>
    <name evidence="2" type="ORF">MDA_GLEAN10003581</name>
</gene>
<evidence type="ECO:0000313" key="3">
    <source>
        <dbReference type="Proteomes" id="UP000010556"/>
    </source>
</evidence>
<name>L5LZ29_MYODS</name>
<accession>L5LZ29</accession>
<feature type="region of interest" description="Disordered" evidence="1">
    <location>
        <begin position="1"/>
        <end position="20"/>
    </location>
</feature>
<dbReference type="EMBL" id="KB106305">
    <property type="protein sequence ID" value="ELK31312.1"/>
    <property type="molecule type" value="Genomic_DNA"/>
</dbReference>